<evidence type="ECO:0000256" key="1">
    <source>
        <dbReference type="ARBA" id="ARBA00000900"/>
    </source>
</evidence>
<dbReference type="STRING" id="56857.A0A200PVJ9"/>
<keyword evidence="10" id="KW-0862">Zinc</keyword>
<sequence length="193" mass="22015">MNRETSTLRRLNPGRYKQFNSHPVPDDVSNAAISIHHPPHQQKSTKPNYSNNLLISCLKSLFMAIVISLFFLLVSIITIIIHILVAGPVLHRRRCRHRRTTTTTTTTTRPLPNSLELEEDYNYNVDHFCGVGFGLSHSDLQKFPSFNYFKQAAGFDEPSSTQDCIVCLEDFREGEVCRMLPKYDLSGRADQAF</sequence>
<keyword evidence="12 14" id="KW-0472">Membrane</keyword>
<evidence type="ECO:0000313" key="15">
    <source>
        <dbReference type="EMBL" id="OVA02195.1"/>
    </source>
</evidence>
<keyword evidence="7" id="KW-0479">Metal-binding</keyword>
<dbReference type="InParanoid" id="A0A200PVJ9"/>
<keyword evidence="5" id="KW-0808">Transferase</keyword>
<dbReference type="GO" id="GO:0016567">
    <property type="term" value="P:protein ubiquitination"/>
    <property type="evidence" value="ECO:0007669"/>
    <property type="project" value="InterPro"/>
</dbReference>
<evidence type="ECO:0000256" key="14">
    <source>
        <dbReference type="SAM" id="Phobius"/>
    </source>
</evidence>
<gene>
    <name evidence="15" type="ORF">BVC80_8923g6</name>
</gene>
<dbReference type="Proteomes" id="UP000195402">
    <property type="component" value="Unassembled WGS sequence"/>
</dbReference>
<evidence type="ECO:0000256" key="11">
    <source>
        <dbReference type="ARBA" id="ARBA00022989"/>
    </source>
</evidence>
<dbReference type="PANTHER" id="PTHR46913:SF1">
    <property type="entry name" value="RING-H2 FINGER PROTEIN ATL16"/>
    <property type="match status" value="1"/>
</dbReference>
<dbReference type="AlphaFoldDB" id="A0A200PVJ9"/>
<keyword evidence="16" id="KW-1185">Reference proteome</keyword>
<evidence type="ECO:0000256" key="12">
    <source>
        <dbReference type="ARBA" id="ARBA00023136"/>
    </source>
</evidence>
<comment type="caution">
    <text evidence="15">The sequence shown here is derived from an EMBL/GenBank/DDBJ whole genome shotgun (WGS) entry which is preliminary data.</text>
</comment>
<evidence type="ECO:0000256" key="2">
    <source>
        <dbReference type="ARBA" id="ARBA00004167"/>
    </source>
</evidence>
<evidence type="ECO:0000256" key="13">
    <source>
        <dbReference type="SAM" id="MobiDB-lite"/>
    </source>
</evidence>
<evidence type="ECO:0000256" key="8">
    <source>
        <dbReference type="ARBA" id="ARBA00022771"/>
    </source>
</evidence>
<keyword evidence="11 14" id="KW-1133">Transmembrane helix</keyword>
<reference evidence="15 16" key="1">
    <citation type="journal article" date="2017" name="Mol. Plant">
        <title>The Genome of Medicinal Plant Macleaya cordata Provides New Insights into Benzylisoquinoline Alkaloids Metabolism.</title>
        <authorList>
            <person name="Liu X."/>
            <person name="Liu Y."/>
            <person name="Huang P."/>
            <person name="Ma Y."/>
            <person name="Qing Z."/>
            <person name="Tang Q."/>
            <person name="Cao H."/>
            <person name="Cheng P."/>
            <person name="Zheng Y."/>
            <person name="Yuan Z."/>
            <person name="Zhou Y."/>
            <person name="Liu J."/>
            <person name="Tang Z."/>
            <person name="Zhuo Y."/>
            <person name="Zhang Y."/>
            <person name="Yu L."/>
            <person name="Huang J."/>
            <person name="Yang P."/>
            <person name="Peng Q."/>
            <person name="Zhang J."/>
            <person name="Jiang W."/>
            <person name="Zhang Z."/>
            <person name="Lin K."/>
            <person name="Ro D.K."/>
            <person name="Chen X."/>
            <person name="Xiong X."/>
            <person name="Shang Y."/>
            <person name="Huang S."/>
            <person name="Zeng J."/>
        </authorList>
    </citation>
    <scope>NUCLEOTIDE SEQUENCE [LARGE SCALE GENOMIC DNA]</scope>
    <source>
        <strain evidence="16">cv. BLH2017</strain>
        <tissue evidence="15">Root</tissue>
    </source>
</reference>
<evidence type="ECO:0000313" key="16">
    <source>
        <dbReference type="Proteomes" id="UP000195402"/>
    </source>
</evidence>
<keyword evidence="8" id="KW-0863">Zinc-finger</keyword>
<keyword evidence="6 14" id="KW-0812">Transmembrane</keyword>
<proteinExistence type="predicted"/>
<dbReference type="EC" id="2.3.2.27" evidence="4"/>
<evidence type="ECO:0000256" key="6">
    <source>
        <dbReference type="ARBA" id="ARBA00022692"/>
    </source>
</evidence>
<dbReference type="EMBL" id="MVGT01003957">
    <property type="protein sequence ID" value="OVA02195.1"/>
    <property type="molecule type" value="Genomic_DNA"/>
</dbReference>
<evidence type="ECO:0000256" key="7">
    <source>
        <dbReference type="ARBA" id="ARBA00022723"/>
    </source>
</evidence>
<dbReference type="GO" id="GO:0008270">
    <property type="term" value="F:zinc ion binding"/>
    <property type="evidence" value="ECO:0007669"/>
    <property type="project" value="UniProtKB-KW"/>
</dbReference>
<protein>
    <recommendedName>
        <fullName evidence="4">RING-type E3 ubiquitin transferase</fullName>
        <ecNumber evidence="4">2.3.2.27</ecNumber>
    </recommendedName>
</protein>
<comment type="pathway">
    <text evidence="3">Protein modification; protein ubiquitination.</text>
</comment>
<evidence type="ECO:0000256" key="9">
    <source>
        <dbReference type="ARBA" id="ARBA00022786"/>
    </source>
</evidence>
<keyword evidence="9" id="KW-0833">Ubl conjugation pathway</keyword>
<name>A0A200PVJ9_MACCD</name>
<evidence type="ECO:0000256" key="5">
    <source>
        <dbReference type="ARBA" id="ARBA00022679"/>
    </source>
</evidence>
<dbReference type="GO" id="GO:0016020">
    <property type="term" value="C:membrane"/>
    <property type="evidence" value="ECO:0007669"/>
    <property type="project" value="UniProtKB-SubCell"/>
</dbReference>
<comment type="subcellular location">
    <subcellularLocation>
        <location evidence="2">Membrane</location>
        <topology evidence="2">Single-pass membrane protein</topology>
    </subcellularLocation>
</comment>
<evidence type="ECO:0000256" key="3">
    <source>
        <dbReference type="ARBA" id="ARBA00004906"/>
    </source>
</evidence>
<evidence type="ECO:0000256" key="10">
    <source>
        <dbReference type="ARBA" id="ARBA00022833"/>
    </source>
</evidence>
<organism evidence="15 16">
    <name type="scientific">Macleaya cordata</name>
    <name type="common">Five-seeded plume-poppy</name>
    <name type="synonym">Bocconia cordata</name>
    <dbReference type="NCBI Taxonomy" id="56857"/>
    <lineage>
        <taxon>Eukaryota</taxon>
        <taxon>Viridiplantae</taxon>
        <taxon>Streptophyta</taxon>
        <taxon>Embryophyta</taxon>
        <taxon>Tracheophyta</taxon>
        <taxon>Spermatophyta</taxon>
        <taxon>Magnoliopsida</taxon>
        <taxon>Ranunculales</taxon>
        <taxon>Papaveraceae</taxon>
        <taxon>Papaveroideae</taxon>
        <taxon>Macleaya</taxon>
    </lineage>
</organism>
<feature type="region of interest" description="Disordered" evidence="13">
    <location>
        <begin position="1"/>
        <end position="22"/>
    </location>
</feature>
<feature type="transmembrane region" description="Helical" evidence="14">
    <location>
        <begin position="61"/>
        <end position="90"/>
    </location>
</feature>
<comment type="catalytic activity">
    <reaction evidence="1">
        <text>S-ubiquitinyl-[E2 ubiquitin-conjugating enzyme]-L-cysteine + [acceptor protein]-L-lysine = [E2 ubiquitin-conjugating enzyme]-L-cysteine + N(6)-ubiquitinyl-[acceptor protein]-L-lysine.</text>
        <dbReference type="EC" id="2.3.2.27"/>
    </reaction>
</comment>
<accession>A0A200PVJ9</accession>
<dbReference type="PANTHER" id="PTHR46913">
    <property type="entry name" value="RING-H2 FINGER PROTEIN ATL16"/>
    <property type="match status" value="1"/>
</dbReference>
<evidence type="ECO:0000256" key="4">
    <source>
        <dbReference type="ARBA" id="ARBA00012483"/>
    </source>
</evidence>
<dbReference type="OrthoDB" id="8062037at2759"/>
<dbReference type="InterPro" id="IPR044600">
    <property type="entry name" value="ATL1/ATL16-like"/>
</dbReference>
<dbReference type="GO" id="GO:0061630">
    <property type="term" value="F:ubiquitin protein ligase activity"/>
    <property type="evidence" value="ECO:0007669"/>
    <property type="project" value="UniProtKB-EC"/>
</dbReference>